<reference evidence="2" key="1">
    <citation type="submission" date="2014-09" db="EMBL/GenBank/DDBJ databases">
        <authorList>
            <person name="Magalhaes I.L.F."/>
            <person name="Oliveira U."/>
            <person name="Santos F.R."/>
            <person name="Vidigal T.H.D.A."/>
            <person name="Brescovit A.D."/>
            <person name="Santos A.J."/>
        </authorList>
    </citation>
    <scope>NUCLEOTIDE SEQUENCE</scope>
    <source>
        <tissue evidence="2">Shoot tissue taken approximately 20 cm above the soil surface</tissue>
    </source>
</reference>
<sequence>MARGKHSTPAPLAPAPSATAAKVKLSAPAAPAATAAKVKRSAPVPAAPDPAAAGAKVKRPPPAPAASAANVIEIPSSPDPSMGGSANGSSGRKKSRKRSAPLDLDDEVEMWTPREKRRLDEECQILAADPLAAAEVAPAPAAAANDDIAVVAERGKVACRDFPHPRSACAKHPFNSTPHEHHCDKCFCYVCDVAAPCVFWKGTGGHCHASDKDKRWKTMRLLRQKQQMPK</sequence>
<protein>
    <submittedName>
        <fullName evidence="2">Uncharacterized protein</fullName>
    </submittedName>
</protein>
<dbReference type="EMBL" id="GBRH01279857">
    <property type="protein sequence ID" value="JAD18038.1"/>
    <property type="molecule type" value="Transcribed_RNA"/>
</dbReference>
<feature type="compositionally biased region" description="Low complexity" evidence="1">
    <location>
        <begin position="7"/>
        <end position="55"/>
    </location>
</feature>
<name>A0A0A8XZ50_ARUDO</name>
<reference evidence="2" key="2">
    <citation type="journal article" date="2015" name="Data Brief">
        <title>Shoot transcriptome of the giant reed, Arundo donax.</title>
        <authorList>
            <person name="Barrero R.A."/>
            <person name="Guerrero F.D."/>
            <person name="Moolhuijzen P."/>
            <person name="Goolsby J.A."/>
            <person name="Tidwell J."/>
            <person name="Bellgard S.E."/>
            <person name="Bellgard M.I."/>
        </authorList>
    </citation>
    <scope>NUCLEOTIDE SEQUENCE</scope>
    <source>
        <tissue evidence="2">Shoot tissue taken approximately 20 cm above the soil surface</tissue>
    </source>
</reference>
<dbReference type="InterPro" id="IPR053234">
    <property type="entry name" value="RPM1_Interactor"/>
</dbReference>
<organism evidence="2">
    <name type="scientific">Arundo donax</name>
    <name type="common">Giant reed</name>
    <name type="synonym">Donax arundinaceus</name>
    <dbReference type="NCBI Taxonomy" id="35708"/>
    <lineage>
        <taxon>Eukaryota</taxon>
        <taxon>Viridiplantae</taxon>
        <taxon>Streptophyta</taxon>
        <taxon>Embryophyta</taxon>
        <taxon>Tracheophyta</taxon>
        <taxon>Spermatophyta</taxon>
        <taxon>Magnoliopsida</taxon>
        <taxon>Liliopsida</taxon>
        <taxon>Poales</taxon>
        <taxon>Poaceae</taxon>
        <taxon>PACMAD clade</taxon>
        <taxon>Arundinoideae</taxon>
        <taxon>Arundineae</taxon>
        <taxon>Arundo</taxon>
    </lineage>
</organism>
<feature type="region of interest" description="Disordered" evidence="1">
    <location>
        <begin position="1"/>
        <end position="105"/>
    </location>
</feature>
<dbReference type="PANTHER" id="PTHR33443:SF30">
    <property type="entry name" value="SARCOSINE DEHYDROGENASE-2C PROTEIN"/>
    <property type="match status" value="1"/>
</dbReference>
<proteinExistence type="predicted"/>
<evidence type="ECO:0000313" key="2">
    <source>
        <dbReference type="EMBL" id="JAD18038.1"/>
    </source>
</evidence>
<accession>A0A0A8XZ50</accession>
<dbReference type="PANTHER" id="PTHR33443">
    <property type="entry name" value="ZGC:112980"/>
    <property type="match status" value="1"/>
</dbReference>
<dbReference type="AlphaFoldDB" id="A0A0A8XZ50"/>
<evidence type="ECO:0000256" key="1">
    <source>
        <dbReference type="SAM" id="MobiDB-lite"/>
    </source>
</evidence>